<keyword evidence="4 5" id="KW-0472">Membrane</keyword>
<feature type="transmembrane region" description="Helical" evidence="5">
    <location>
        <begin position="254"/>
        <end position="273"/>
    </location>
</feature>
<evidence type="ECO:0000256" key="1">
    <source>
        <dbReference type="ARBA" id="ARBA00004141"/>
    </source>
</evidence>
<feature type="transmembrane region" description="Helical" evidence="5">
    <location>
        <begin position="207"/>
        <end position="225"/>
    </location>
</feature>
<feature type="transmembrane region" description="Helical" evidence="5">
    <location>
        <begin position="185"/>
        <end position="200"/>
    </location>
</feature>
<accession>A0A6T9Y3L4</accession>
<keyword evidence="3 5" id="KW-1133">Transmembrane helix</keyword>
<feature type="transmembrane region" description="Helical" evidence="5">
    <location>
        <begin position="20"/>
        <end position="38"/>
    </location>
</feature>
<feature type="transmembrane region" description="Helical" evidence="5">
    <location>
        <begin position="366"/>
        <end position="384"/>
    </location>
</feature>
<sequence>MVDKPIPKKAFGQQDAESPATLGFFFLCLYTALVLIRPHEWPVFNIQFPILRTVLITTFFIYIVALRPKVWNAQCTLLVLMFFGMLMSEVRAFRYFSDLSLVIDWINSNTIPFILYLGFLSTITRQKTILLIAVAACIVMTQHAYIQINDPYGQGWAESVIYRNDGPTEMMQARYIGIFNDPNDMGMFLVMNIPIVVLFLTSTSSKLLKLIWLATLVVLCLGIYWTGSRGSLVGFMAVLFSFFYLRFGKVKSLILGGISVPVLLIAMGSFRSISKDDESSMQRLTAWYEGIQMLGHRPLFGFGKERFLEYHPKVAHNSFVTIMAELGAFGYVLWMTFLFLCFMMLLKVIKLKTKLEDPCENIKQEITMATYLVISLVGYCSTAFFISRSYIMFFYIFAAMSAACFIRSSRLVGKETLSLTGKDVSKVMVLSAVSLFILCQLIIILLKI</sequence>
<dbReference type="EMBL" id="LR812090">
    <property type="protein sequence ID" value="CAB9494811.1"/>
    <property type="molecule type" value="Genomic_DNA"/>
</dbReference>
<feature type="transmembrane region" description="Helical" evidence="5">
    <location>
        <begin position="231"/>
        <end position="247"/>
    </location>
</feature>
<dbReference type="InterPro" id="IPR051533">
    <property type="entry name" value="WaaL-like"/>
</dbReference>
<reference evidence="7 8" key="1">
    <citation type="submission" date="2020-06" db="EMBL/GenBank/DDBJ databases">
        <authorList>
            <person name="Duchaud E."/>
        </authorList>
    </citation>
    <scope>NUCLEOTIDE SEQUENCE [LARGE SCALE GENOMIC DNA]</scope>
    <source>
        <strain evidence="7">Alteromonas fortis</strain>
    </source>
</reference>
<evidence type="ECO:0000259" key="6">
    <source>
        <dbReference type="Pfam" id="PF04932"/>
    </source>
</evidence>
<dbReference type="Proteomes" id="UP000509458">
    <property type="component" value="Chromosome"/>
</dbReference>
<dbReference type="PANTHER" id="PTHR37422:SF13">
    <property type="entry name" value="LIPOPOLYSACCHARIDE BIOSYNTHESIS PROTEIN PA4999-RELATED"/>
    <property type="match status" value="1"/>
</dbReference>
<proteinExistence type="predicted"/>
<comment type="subcellular location">
    <subcellularLocation>
        <location evidence="1">Membrane</location>
        <topology evidence="1">Multi-pass membrane protein</topology>
    </subcellularLocation>
</comment>
<feature type="transmembrane region" description="Helical" evidence="5">
    <location>
        <begin position="328"/>
        <end position="346"/>
    </location>
</feature>
<evidence type="ECO:0000256" key="4">
    <source>
        <dbReference type="ARBA" id="ARBA00023136"/>
    </source>
</evidence>
<evidence type="ECO:0000256" key="2">
    <source>
        <dbReference type="ARBA" id="ARBA00022692"/>
    </source>
</evidence>
<organism evidence="7 8">
    <name type="scientific">Alteromonas macleodii</name>
    <name type="common">Pseudoalteromonas macleodii</name>
    <dbReference type="NCBI Taxonomy" id="28108"/>
    <lineage>
        <taxon>Bacteria</taxon>
        <taxon>Pseudomonadati</taxon>
        <taxon>Pseudomonadota</taxon>
        <taxon>Gammaproteobacteria</taxon>
        <taxon>Alteromonadales</taxon>
        <taxon>Alteromonadaceae</taxon>
        <taxon>Alteromonas/Salinimonas group</taxon>
        <taxon>Alteromonas</taxon>
    </lineage>
</organism>
<dbReference type="RefSeq" id="WP_179984108.1">
    <property type="nucleotide sequence ID" value="NZ_LR812090.1"/>
</dbReference>
<protein>
    <submittedName>
        <fullName evidence="7">Polymerase</fullName>
    </submittedName>
</protein>
<evidence type="ECO:0000256" key="5">
    <source>
        <dbReference type="SAM" id="Phobius"/>
    </source>
</evidence>
<dbReference type="Pfam" id="PF04932">
    <property type="entry name" value="Wzy_C"/>
    <property type="match status" value="1"/>
</dbReference>
<evidence type="ECO:0000313" key="8">
    <source>
        <dbReference type="Proteomes" id="UP000509458"/>
    </source>
</evidence>
<dbReference type="GO" id="GO:0016020">
    <property type="term" value="C:membrane"/>
    <property type="evidence" value="ECO:0007669"/>
    <property type="project" value="UniProtKB-SubCell"/>
</dbReference>
<feature type="transmembrane region" description="Helical" evidence="5">
    <location>
        <begin position="427"/>
        <end position="446"/>
    </location>
</feature>
<dbReference type="InterPro" id="IPR007016">
    <property type="entry name" value="O-antigen_ligase-rel_domated"/>
</dbReference>
<gene>
    <name evidence="7" type="ORF">ALFOR1_40183</name>
</gene>
<feature type="domain" description="O-antigen ligase-related" evidence="6">
    <location>
        <begin position="215"/>
        <end position="335"/>
    </location>
</feature>
<evidence type="ECO:0000256" key="3">
    <source>
        <dbReference type="ARBA" id="ARBA00022989"/>
    </source>
</evidence>
<name>A0A6T9Y3L4_ALTMA</name>
<feature type="transmembrane region" description="Helical" evidence="5">
    <location>
        <begin position="44"/>
        <end position="65"/>
    </location>
</feature>
<keyword evidence="2 5" id="KW-0812">Transmembrane</keyword>
<evidence type="ECO:0000313" key="7">
    <source>
        <dbReference type="EMBL" id="CAB9494811.1"/>
    </source>
</evidence>
<dbReference type="AlphaFoldDB" id="A0A6T9Y3L4"/>
<feature type="transmembrane region" description="Helical" evidence="5">
    <location>
        <begin position="102"/>
        <end position="121"/>
    </location>
</feature>
<dbReference type="PANTHER" id="PTHR37422">
    <property type="entry name" value="TEICHURONIC ACID BIOSYNTHESIS PROTEIN TUAE"/>
    <property type="match status" value="1"/>
</dbReference>
<feature type="transmembrane region" description="Helical" evidence="5">
    <location>
        <begin position="128"/>
        <end position="146"/>
    </location>
</feature>